<sequence>MSTKKDLVFGFKFSDIDTHEFATIDENFKDSEPSNLALSINYGVNPELRGVGIKFKVQFEQKKKPFLIIAATCGFEIEKKAWAKLLDKESNKLILPEDFASHLAVLTVGTIRGILHEKTKGTPYNKFILPPINLTELIKQDVEIDLEKLEEPE</sequence>
<evidence type="ECO:0000313" key="2">
    <source>
        <dbReference type="Proteomes" id="UP000245533"/>
    </source>
</evidence>
<comment type="caution">
    <text evidence="1">The sequence shown here is derived from an EMBL/GenBank/DDBJ whole genome shotgun (WGS) entry which is preliminary data.</text>
</comment>
<evidence type="ECO:0008006" key="3">
    <source>
        <dbReference type="Google" id="ProtNLM"/>
    </source>
</evidence>
<keyword evidence="2" id="KW-1185">Reference proteome</keyword>
<evidence type="ECO:0000313" key="1">
    <source>
        <dbReference type="EMBL" id="PWN06849.1"/>
    </source>
</evidence>
<dbReference type="EMBL" id="QGGB01000005">
    <property type="protein sequence ID" value="PWN06849.1"/>
    <property type="molecule type" value="Genomic_DNA"/>
</dbReference>
<accession>A0A316TU40</accession>
<gene>
    <name evidence="1" type="ORF">DDZ15_06125</name>
</gene>
<dbReference type="Proteomes" id="UP000245533">
    <property type="component" value="Unassembled WGS sequence"/>
</dbReference>
<protein>
    <recommendedName>
        <fullName evidence="3">Preprotein translocase subunit SecB</fullName>
    </recommendedName>
</protein>
<reference evidence="1 2" key="1">
    <citation type="submission" date="2018-05" db="EMBL/GenBank/DDBJ databases">
        <title>Rhodohalobacter halophilus gen. nov., sp. nov., a moderately halophilic member of the family Balneolaceae.</title>
        <authorList>
            <person name="Liu Z.-W."/>
        </authorList>
    </citation>
    <scope>NUCLEOTIDE SEQUENCE [LARGE SCALE GENOMIC DNA]</scope>
    <source>
        <strain evidence="1 2">8A47</strain>
    </source>
</reference>
<name>A0A316TU40_9BACT</name>
<dbReference type="OrthoDB" id="595022at2"/>
<organism evidence="1 2">
    <name type="scientific">Rhodohalobacter mucosus</name>
    <dbReference type="NCBI Taxonomy" id="2079485"/>
    <lineage>
        <taxon>Bacteria</taxon>
        <taxon>Pseudomonadati</taxon>
        <taxon>Balneolota</taxon>
        <taxon>Balneolia</taxon>
        <taxon>Balneolales</taxon>
        <taxon>Balneolaceae</taxon>
        <taxon>Rhodohalobacter</taxon>
    </lineage>
</organism>
<dbReference type="RefSeq" id="WP_109646178.1">
    <property type="nucleotide sequence ID" value="NZ_QGGB01000005.1"/>
</dbReference>
<dbReference type="AlphaFoldDB" id="A0A316TU40"/>
<proteinExistence type="predicted"/>